<dbReference type="PRINTS" id="PR00502">
    <property type="entry name" value="NUDIXFAMILY"/>
</dbReference>
<dbReference type="PROSITE" id="PS00893">
    <property type="entry name" value="NUDIX_BOX"/>
    <property type="match status" value="1"/>
</dbReference>
<evidence type="ECO:0000313" key="6">
    <source>
        <dbReference type="Proteomes" id="UP000242972"/>
    </source>
</evidence>
<name>A0A2T2XI68_9FIRM</name>
<evidence type="ECO:0000256" key="1">
    <source>
        <dbReference type="ARBA" id="ARBA00001946"/>
    </source>
</evidence>
<proteinExistence type="inferred from homology"/>
<dbReference type="SUPFAM" id="SSF55811">
    <property type="entry name" value="Nudix"/>
    <property type="match status" value="1"/>
</dbReference>
<organism evidence="5 6">
    <name type="scientific">Sulfobacillus benefaciens</name>
    <dbReference type="NCBI Taxonomy" id="453960"/>
    <lineage>
        <taxon>Bacteria</taxon>
        <taxon>Bacillati</taxon>
        <taxon>Bacillota</taxon>
        <taxon>Clostridia</taxon>
        <taxon>Eubacteriales</taxon>
        <taxon>Clostridiales Family XVII. Incertae Sedis</taxon>
        <taxon>Sulfobacillus</taxon>
    </lineage>
</organism>
<evidence type="ECO:0000256" key="2">
    <source>
        <dbReference type="ARBA" id="ARBA00022801"/>
    </source>
</evidence>
<evidence type="ECO:0000313" key="5">
    <source>
        <dbReference type="EMBL" id="PSR34170.1"/>
    </source>
</evidence>
<dbReference type="PROSITE" id="PS51462">
    <property type="entry name" value="NUDIX"/>
    <property type="match status" value="1"/>
</dbReference>
<comment type="cofactor">
    <cofactor evidence="1">
        <name>Mg(2+)</name>
        <dbReference type="ChEBI" id="CHEBI:18420"/>
    </cofactor>
</comment>
<reference evidence="5 6" key="1">
    <citation type="journal article" date="2014" name="BMC Genomics">
        <title>Comparison of environmental and isolate Sulfobacillus genomes reveals diverse carbon, sulfur, nitrogen, and hydrogen metabolisms.</title>
        <authorList>
            <person name="Justice N.B."/>
            <person name="Norman A."/>
            <person name="Brown C.T."/>
            <person name="Singh A."/>
            <person name="Thomas B.C."/>
            <person name="Banfield J.F."/>
        </authorList>
    </citation>
    <scope>NUCLEOTIDE SEQUENCE [LARGE SCALE GENOMIC DNA]</scope>
    <source>
        <strain evidence="5">AMDSBA4</strain>
    </source>
</reference>
<dbReference type="Gene3D" id="3.90.79.10">
    <property type="entry name" value="Nucleoside Triphosphate Pyrophosphohydrolase"/>
    <property type="match status" value="1"/>
</dbReference>
<dbReference type="InterPro" id="IPR000086">
    <property type="entry name" value="NUDIX_hydrolase_dom"/>
</dbReference>
<dbReference type="InterPro" id="IPR020476">
    <property type="entry name" value="Nudix_hydrolase"/>
</dbReference>
<comment type="caution">
    <text evidence="5">The sequence shown here is derived from an EMBL/GenBank/DDBJ whole genome shotgun (WGS) entry which is preliminary data.</text>
</comment>
<dbReference type="InterPro" id="IPR020084">
    <property type="entry name" value="NUDIX_hydrolase_CS"/>
</dbReference>
<evidence type="ECO:0000259" key="4">
    <source>
        <dbReference type="PROSITE" id="PS51462"/>
    </source>
</evidence>
<dbReference type="AlphaFoldDB" id="A0A2T2XI68"/>
<dbReference type="PANTHER" id="PTHR43046:SF2">
    <property type="entry name" value="8-OXO-DGTP DIPHOSPHATASE-RELATED"/>
    <property type="match status" value="1"/>
</dbReference>
<accession>A0A2T2XI68</accession>
<dbReference type="Proteomes" id="UP000242972">
    <property type="component" value="Unassembled WGS sequence"/>
</dbReference>
<dbReference type="Pfam" id="PF00293">
    <property type="entry name" value="NUDIX"/>
    <property type="match status" value="1"/>
</dbReference>
<sequence length="155" mass="16842">MPISAYLRNLRKLIGHQLILSPAVAAIIRNQGGNILVLRRSDTQEWSLPAGAVDPGETPSEAIAREVLEETGLFVNPSRVLGVFGGPDFRVQYPNKDQVEYLVVLFACEVTGGQLSPMDGEAIEFRYVPVDQIGALLGLPYPTAVFSVSSSICWN</sequence>
<dbReference type="PANTHER" id="PTHR43046">
    <property type="entry name" value="GDP-MANNOSE MANNOSYL HYDROLASE"/>
    <property type="match status" value="1"/>
</dbReference>
<gene>
    <name evidence="5" type="ORF">C7B46_06370</name>
</gene>
<feature type="domain" description="Nudix hydrolase" evidence="4">
    <location>
        <begin position="19"/>
        <end position="152"/>
    </location>
</feature>
<comment type="similarity">
    <text evidence="3">Belongs to the Nudix hydrolase family.</text>
</comment>
<dbReference type="InterPro" id="IPR015797">
    <property type="entry name" value="NUDIX_hydrolase-like_dom_sf"/>
</dbReference>
<keyword evidence="2 3" id="KW-0378">Hydrolase</keyword>
<protein>
    <submittedName>
        <fullName evidence="5">NUDIX hydrolase</fullName>
    </submittedName>
</protein>
<dbReference type="EMBL" id="PXYW01000011">
    <property type="protein sequence ID" value="PSR34170.1"/>
    <property type="molecule type" value="Genomic_DNA"/>
</dbReference>
<evidence type="ECO:0000256" key="3">
    <source>
        <dbReference type="RuleBase" id="RU003476"/>
    </source>
</evidence>
<dbReference type="GO" id="GO:0016787">
    <property type="term" value="F:hydrolase activity"/>
    <property type="evidence" value="ECO:0007669"/>
    <property type="project" value="UniProtKB-KW"/>
</dbReference>